<evidence type="ECO:0000313" key="13">
    <source>
        <dbReference type="EMBL" id="AET39978.1"/>
    </source>
</evidence>
<feature type="compositionally biased region" description="Polar residues" evidence="11">
    <location>
        <begin position="112"/>
        <end position="132"/>
    </location>
</feature>
<keyword evidence="4 10" id="KW-0547">Nucleotide-binding</keyword>
<dbReference type="PANTHER" id="PTHR48013">
    <property type="entry name" value="DUAL SPECIFICITY MITOGEN-ACTIVATED PROTEIN KINASE KINASE 5-RELATED"/>
    <property type="match status" value="1"/>
</dbReference>
<evidence type="ECO:0000256" key="5">
    <source>
        <dbReference type="ARBA" id="ARBA00022777"/>
    </source>
</evidence>
<evidence type="ECO:0000256" key="7">
    <source>
        <dbReference type="ARBA" id="ARBA00038035"/>
    </source>
</evidence>
<keyword evidence="1" id="KW-0723">Serine/threonine-protein kinase</keyword>
<dbReference type="FunFam" id="3.30.200.20:FF:000341">
    <property type="entry name" value="MAP kinase kinase PBS2"/>
    <property type="match status" value="1"/>
</dbReference>
<comment type="catalytic activity">
    <reaction evidence="9">
        <text>L-seryl-[protein] + ATP = O-phospho-L-seryl-[protein] + ADP + H(+)</text>
        <dbReference type="Rhea" id="RHEA:17989"/>
        <dbReference type="Rhea" id="RHEA-COMP:9863"/>
        <dbReference type="Rhea" id="RHEA-COMP:11604"/>
        <dbReference type="ChEBI" id="CHEBI:15378"/>
        <dbReference type="ChEBI" id="CHEBI:29999"/>
        <dbReference type="ChEBI" id="CHEBI:30616"/>
        <dbReference type="ChEBI" id="CHEBI:83421"/>
        <dbReference type="ChEBI" id="CHEBI:456216"/>
        <dbReference type="EC" id="2.7.12.2"/>
    </reaction>
</comment>
<dbReference type="GO" id="GO:0005934">
    <property type="term" value="C:cellular bud tip"/>
    <property type="evidence" value="ECO:0007669"/>
    <property type="project" value="EnsemblFungi"/>
</dbReference>
<dbReference type="FunCoup" id="I6ND36">
    <property type="interactions" value="272"/>
</dbReference>
<reference evidence="13 14" key="1">
    <citation type="journal article" date="2011" name="G3 (Bethesda)">
        <title>Genome evolution in the Eremothecium clade of the Saccharomyces complex revealed by comparative genomics.</title>
        <authorList>
            <person name="Wendland J."/>
            <person name="Walther A."/>
        </authorList>
    </citation>
    <scope>NUCLEOTIDE SEQUENCE [LARGE SCALE GENOMIC DNA]</scope>
    <source>
        <strain evidence="14">CBS 270.75 / DBVPG 7215 / KCTC 17166 / NRRL Y-17582</strain>
    </source>
</reference>
<keyword evidence="3" id="KW-0808">Transferase</keyword>
<evidence type="ECO:0000256" key="2">
    <source>
        <dbReference type="ARBA" id="ARBA00022553"/>
    </source>
</evidence>
<dbReference type="InParanoid" id="I6ND36"/>
<dbReference type="GO" id="GO:0007015">
    <property type="term" value="P:actin filament organization"/>
    <property type="evidence" value="ECO:0007669"/>
    <property type="project" value="EnsemblFungi"/>
</dbReference>
<feature type="region of interest" description="Disordered" evidence="11">
    <location>
        <begin position="193"/>
        <end position="353"/>
    </location>
</feature>
<feature type="compositionally biased region" description="Basic and acidic residues" evidence="11">
    <location>
        <begin position="264"/>
        <end position="274"/>
    </location>
</feature>
<feature type="compositionally biased region" description="Low complexity" evidence="11">
    <location>
        <begin position="409"/>
        <end position="423"/>
    </location>
</feature>
<keyword evidence="6 10" id="KW-0067">ATP-binding</keyword>
<dbReference type="PANTHER" id="PTHR48013:SF25">
    <property type="entry name" value="MAP KINASE KINASE PBS2"/>
    <property type="match status" value="1"/>
</dbReference>
<keyword evidence="5" id="KW-0418">Kinase</keyword>
<dbReference type="EMBL" id="CP002501">
    <property type="protein sequence ID" value="AET39978.1"/>
    <property type="molecule type" value="Genomic_DNA"/>
</dbReference>
<dbReference type="OMA" id="NILCSAK"/>
<evidence type="ECO:0000256" key="8">
    <source>
        <dbReference type="ARBA" id="ARBA00038999"/>
    </source>
</evidence>
<evidence type="ECO:0000256" key="1">
    <source>
        <dbReference type="ARBA" id="ARBA00022527"/>
    </source>
</evidence>
<feature type="compositionally biased region" description="Basic and acidic residues" evidence="11">
    <location>
        <begin position="281"/>
        <end position="292"/>
    </location>
</feature>
<dbReference type="GO" id="GO:0004708">
    <property type="term" value="F:MAP kinase kinase activity"/>
    <property type="evidence" value="ECO:0007669"/>
    <property type="project" value="UniProtKB-EC"/>
</dbReference>
<dbReference type="InterPro" id="IPR000719">
    <property type="entry name" value="Prot_kinase_dom"/>
</dbReference>
<evidence type="ECO:0000256" key="4">
    <source>
        <dbReference type="ARBA" id="ARBA00022741"/>
    </source>
</evidence>
<dbReference type="GO" id="GO:0006606">
    <property type="term" value="P:protein import into nucleus"/>
    <property type="evidence" value="ECO:0007669"/>
    <property type="project" value="EnsemblFungi"/>
</dbReference>
<dbReference type="STRING" id="931890.I6ND36"/>
<dbReference type="GO" id="GO:0005524">
    <property type="term" value="F:ATP binding"/>
    <property type="evidence" value="ECO:0007669"/>
    <property type="project" value="UniProtKB-UniRule"/>
</dbReference>
<dbReference type="GO" id="GO:0016239">
    <property type="term" value="P:positive regulation of macroautophagy"/>
    <property type="evidence" value="ECO:0007669"/>
    <property type="project" value="EnsemblFungi"/>
</dbReference>
<dbReference type="RefSeq" id="XP_003646795.1">
    <property type="nucleotide sequence ID" value="XM_003646747.1"/>
</dbReference>
<evidence type="ECO:0000256" key="10">
    <source>
        <dbReference type="PROSITE-ProRule" id="PRU10141"/>
    </source>
</evidence>
<feature type="compositionally biased region" description="Low complexity" evidence="11">
    <location>
        <begin position="52"/>
        <end position="70"/>
    </location>
</feature>
<dbReference type="InterPro" id="IPR011009">
    <property type="entry name" value="Kinase-like_dom_sf"/>
</dbReference>
<feature type="region of interest" description="Disordered" evidence="11">
    <location>
        <begin position="1"/>
        <end position="181"/>
    </location>
</feature>
<dbReference type="OrthoDB" id="10252354at2759"/>
<feature type="compositionally biased region" description="Low complexity" evidence="11">
    <location>
        <begin position="9"/>
        <end position="19"/>
    </location>
</feature>
<evidence type="ECO:0000259" key="12">
    <source>
        <dbReference type="PROSITE" id="PS50011"/>
    </source>
</evidence>
<dbReference type="PROSITE" id="PS00107">
    <property type="entry name" value="PROTEIN_KINASE_ATP"/>
    <property type="match status" value="1"/>
</dbReference>
<keyword evidence="14" id="KW-1185">Reference proteome</keyword>
<dbReference type="GO" id="GO:0004596">
    <property type="term" value="F:protein-N-terminal amino-acid acetyltransferase activity"/>
    <property type="evidence" value="ECO:0007669"/>
    <property type="project" value="EnsemblFungi"/>
</dbReference>
<dbReference type="FunFam" id="1.10.510.10:FF:000433">
    <property type="entry name" value="MAP kinase kinase PBS2"/>
    <property type="match status" value="1"/>
</dbReference>
<keyword evidence="2" id="KW-0597">Phosphoprotein</keyword>
<dbReference type="GO" id="GO:0007232">
    <property type="term" value="P:osmosensory signaling pathway via Sho1 osmosensor"/>
    <property type="evidence" value="ECO:0007669"/>
    <property type="project" value="EnsemblFungi"/>
</dbReference>
<evidence type="ECO:0000256" key="9">
    <source>
        <dbReference type="ARBA" id="ARBA00049014"/>
    </source>
</evidence>
<protein>
    <recommendedName>
        <fullName evidence="8">mitogen-activated protein kinase kinase</fullName>
        <ecNumber evidence="8">2.7.12.2</ecNumber>
    </recommendedName>
</protein>
<name>I6ND36_ERECY</name>
<dbReference type="GO" id="GO:0031416">
    <property type="term" value="C:NatB complex"/>
    <property type="evidence" value="ECO:0007669"/>
    <property type="project" value="EnsemblFungi"/>
</dbReference>
<dbReference type="GO" id="GO:0005935">
    <property type="term" value="C:cellular bud neck"/>
    <property type="evidence" value="ECO:0007669"/>
    <property type="project" value="EnsemblFungi"/>
</dbReference>
<dbReference type="InterPro" id="IPR008271">
    <property type="entry name" value="Ser/Thr_kinase_AS"/>
</dbReference>
<organism evidence="13 14">
    <name type="scientific">Eremothecium cymbalariae (strain CBS 270.75 / DBVPG 7215 / KCTC 17166 / NRRL Y-17582)</name>
    <name type="common">Yeast</name>
    <dbReference type="NCBI Taxonomy" id="931890"/>
    <lineage>
        <taxon>Eukaryota</taxon>
        <taxon>Fungi</taxon>
        <taxon>Dikarya</taxon>
        <taxon>Ascomycota</taxon>
        <taxon>Saccharomycotina</taxon>
        <taxon>Saccharomycetes</taxon>
        <taxon>Saccharomycetales</taxon>
        <taxon>Saccharomycetaceae</taxon>
        <taxon>Eremothecium</taxon>
    </lineage>
</organism>
<feature type="compositionally biased region" description="Low complexity" evidence="11">
    <location>
        <begin position="230"/>
        <end position="248"/>
    </location>
</feature>
<feature type="region of interest" description="Disordered" evidence="11">
    <location>
        <begin position="365"/>
        <end position="512"/>
    </location>
</feature>
<dbReference type="GO" id="GO:0005078">
    <property type="term" value="F:MAP-kinase scaffold activity"/>
    <property type="evidence" value="ECO:0007669"/>
    <property type="project" value="EnsemblFungi"/>
</dbReference>
<evidence type="ECO:0000256" key="3">
    <source>
        <dbReference type="ARBA" id="ARBA00022679"/>
    </source>
</evidence>
<dbReference type="PROSITE" id="PS00108">
    <property type="entry name" value="PROTEIN_KINASE_ST"/>
    <property type="match status" value="1"/>
</dbReference>
<dbReference type="Gene3D" id="1.10.510.10">
    <property type="entry name" value="Transferase(Phosphotransferase) domain 1"/>
    <property type="match status" value="1"/>
</dbReference>
<dbReference type="GeneID" id="11468300"/>
<dbReference type="SUPFAM" id="SSF56112">
    <property type="entry name" value="Protein kinase-like (PK-like)"/>
    <property type="match status" value="1"/>
</dbReference>
<sequence>MERTNVQRSGSVHSGSSASKNYSNINANLHARVKAFQEQRKLKRSGSVGSKNSNPNQPQDSSSIQQIVNKPLPPLPPNKSAQVHKAQQQREHGKLSPQQQQQQREEVGGVGSSQMPNLRRQGSSLKSESRPNSGSSFQQGSPSPSLGGQLVLQQDQPAQQQESEEPEELENAELSQRELEQVTAAAVEVSRVSLSGQEHVKPHAEQQKVQSEELSEQGSPVQEQKRISDQQSPLEQEQDQQQEPSSPEKQQEPSPPEQQQEQQQEQKQEQHEDLQSQGQPEEIHPESHDRHYAHQQHHQHFQHFQHHQHHQHHNNHYQQQRQRQLLHDPQRQQQQAETQQGGHITRQQHPRPSCELHNKALSKKASLPILPLNPIRRAPRPPDVAANSTRTRQPPQPGIVLGVQGTFRTSTSCTSQGSSCKSKPSLSARRGMKLPSNGMPLKMKQPPQEFASQPSNKNVNTQANSANPTGNKSSRSNPGSLTNGIQTTSTSSEKQVDTEGTEPSKSSNSGSNSNGGLFAVFSKYVDIKSGSLNFAGKLSLSSQGVDFSNGSSFRITLDELEFLEELGHGNYGTVSKVLHKPTNIMMAMKEVRLELDESKFRQILMELEVLHKCQSSYIVDFYGAFFIEGAVYMCMEFMNGGSLDKSYDQNELGGFEEPQLAFITEAVIRGLKELKDIHNIIHRDVKPTNILCSASQGTVKLCDFGVSGNLVASLAKTNIGCQSYMAPERIKSLNPDKATYSVQSDIWSLGLSIVEMALGAYPYPPETYDNIFSQLSAIVDGPPPRLPKDKFSSDAQDFVAMCLQKIPERRPTYAALLDHPWLKKYHGIDVHMSDYISNRLTKRQQYVEQNGEGHMPKVLPALHMGGL</sequence>
<feature type="domain" description="Protein kinase" evidence="12">
    <location>
        <begin position="560"/>
        <end position="822"/>
    </location>
</feature>
<dbReference type="SMART" id="SM00220">
    <property type="entry name" value="S_TKc"/>
    <property type="match status" value="1"/>
</dbReference>
<evidence type="ECO:0000313" key="14">
    <source>
        <dbReference type="Proteomes" id="UP000006790"/>
    </source>
</evidence>
<dbReference type="InterPro" id="IPR017441">
    <property type="entry name" value="Protein_kinase_ATP_BS"/>
</dbReference>
<feature type="compositionally biased region" description="Basic residues" evidence="11">
    <location>
        <begin position="293"/>
        <end position="315"/>
    </location>
</feature>
<evidence type="ECO:0000256" key="11">
    <source>
        <dbReference type="SAM" id="MobiDB-lite"/>
    </source>
</evidence>
<feature type="compositionally biased region" description="Low complexity" evidence="11">
    <location>
        <begin position="331"/>
        <end position="340"/>
    </location>
</feature>
<gene>
    <name evidence="13" type="ordered locus">Ecym_5209</name>
</gene>
<feature type="compositionally biased region" description="Acidic residues" evidence="11">
    <location>
        <begin position="162"/>
        <end position="171"/>
    </location>
</feature>
<dbReference type="HOGENOM" id="CLU_000288_79_1_1"/>
<dbReference type="GO" id="GO:0004674">
    <property type="term" value="F:protein serine/threonine kinase activity"/>
    <property type="evidence" value="ECO:0007669"/>
    <property type="project" value="UniProtKB-KW"/>
</dbReference>
<dbReference type="Pfam" id="PF00069">
    <property type="entry name" value="Pkinase"/>
    <property type="match status" value="1"/>
</dbReference>
<dbReference type="GO" id="GO:0071474">
    <property type="term" value="P:cellular hyperosmotic response"/>
    <property type="evidence" value="ECO:0007669"/>
    <property type="project" value="EnsemblFungi"/>
</dbReference>
<proteinExistence type="inferred from homology"/>
<dbReference type="KEGG" id="erc:Ecym_5209"/>
<accession>I6ND36</accession>
<dbReference type="AlphaFoldDB" id="I6ND36"/>
<feature type="binding site" evidence="10">
    <location>
        <position position="589"/>
    </location>
    <ligand>
        <name>ATP</name>
        <dbReference type="ChEBI" id="CHEBI:30616"/>
    </ligand>
</feature>
<dbReference type="Proteomes" id="UP000006790">
    <property type="component" value="Chromosome 5"/>
</dbReference>
<dbReference type="PROSITE" id="PS50011">
    <property type="entry name" value="PROTEIN_KINASE_DOM"/>
    <property type="match status" value="1"/>
</dbReference>
<dbReference type="eggNOG" id="KOG0581">
    <property type="taxonomic scope" value="Eukaryota"/>
</dbReference>
<feature type="compositionally biased region" description="Low complexity" evidence="11">
    <location>
        <begin position="133"/>
        <end position="161"/>
    </location>
</feature>
<dbReference type="GO" id="GO:0038066">
    <property type="term" value="P:p38MAPK cascade"/>
    <property type="evidence" value="ECO:0007669"/>
    <property type="project" value="EnsemblFungi"/>
</dbReference>
<evidence type="ECO:0000256" key="6">
    <source>
        <dbReference type="ARBA" id="ARBA00022840"/>
    </source>
</evidence>
<dbReference type="Gene3D" id="3.30.200.20">
    <property type="entry name" value="Phosphorylase Kinase, domain 1"/>
    <property type="match status" value="1"/>
</dbReference>
<feature type="compositionally biased region" description="Polar residues" evidence="11">
    <location>
        <begin position="450"/>
        <end position="493"/>
    </location>
</feature>
<comment type="similarity">
    <text evidence="7">Belongs to the protein kinase superfamily. STE Ser/Thr protein kinase family. MAP kinase kinase subfamily.</text>
</comment>
<dbReference type="EC" id="2.7.12.2" evidence="8"/>